<dbReference type="InterPro" id="IPR044925">
    <property type="entry name" value="His-Me_finger_sf"/>
</dbReference>
<evidence type="ECO:0000313" key="4">
    <source>
        <dbReference type="EMBL" id="MDM7455244.1"/>
    </source>
</evidence>
<evidence type="ECO:0000259" key="3">
    <source>
        <dbReference type="Pfam" id="PF22083"/>
    </source>
</evidence>
<accession>A0AAP4JKL2</accession>
<dbReference type="Proteomes" id="UP001231451">
    <property type="component" value="Unassembled WGS sequence"/>
</dbReference>
<dbReference type="AlphaFoldDB" id="A0AAP4JKL2"/>
<dbReference type="GO" id="GO:0016788">
    <property type="term" value="F:hydrolase activity, acting on ester bonds"/>
    <property type="evidence" value="ECO:0007669"/>
    <property type="project" value="InterPro"/>
</dbReference>
<dbReference type="EMBL" id="JAUCBG010000023">
    <property type="protein sequence ID" value="MDM7455244.1"/>
    <property type="molecule type" value="Genomic_DNA"/>
</dbReference>
<dbReference type="InterPro" id="IPR054307">
    <property type="entry name" value="I-HmuI_NUMOD-like"/>
</dbReference>
<dbReference type="InterPro" id="IPR003615">
    <property type="entry name" value="HNH_nuc"/>
</dbReference>
<organism evidence="4 5">
    <name type="scientific">Lacticaseibacillus paracasei</name>
    <name type="common">Lactobacillus paracasei</name>
    <dbReference type="NCBI Taxonomy" id="1597"/>
    <lineage>
        <taxon>Bacteria</taxon>
        <taxon>Bacillati</taxon>
        <taxon>Bacillota</taxon>
        <taxon>Bacilli</taxon>
        <taxon>Lactobacillales</taxon>
        <taxon>Lactobacillaceae</taxon>
        <taxon>Lacticaseibacillus</taxon>
    </lineage>
</organism>
<name>A0AAP4JKL2_LACPA</name>
<dbReference type="Gene3D" id="1.10.10.10">
    <property type="entry name" value="Winged helix-like DNA-binding domain superfamily/Winged helix DNA-binding domain"/>
    <property type="match status" value="1"/>
</dbReference>
<comment type="caution">
    <text evidence="4">The sequence shown here is derived from an EMBL/GenBank/DDBJ whole genome shotgun (WGS) entry which is preliminary data.</text>
</comment>
<dbReference type="Pfam" id="PF13392">
    <property type="entry name" value="HNH_3"/>
    <property type="match status" value="1"/>
</dbReference>
<reference evidence="4" key="1">
    <citation type="submission" date="2023-06" db="EMBL/GenBank/DDBJ databases">
        <title>Draft Genome Sequences of lactic acid bacteria strains isolated from fermented milk products.</title>
        <authorList>
            <person name="Elcheninov A.G."/>
            <person name="Klyukina A."/>
            <person name="Zayulina K.S."/>
            <person name="Gavirova L.A."/>
            <person name="Shcherbakova P.A."/>
            <person name="Shestakov A.I."/>
            <person name="Kublanov I.V."/>
            <person name="Kochetkova T.V."/>
        </authorList>
    </citation>
    <scope>NUCLEOTIDE SEQUENCE</scope>
    <source>
        <strain evidence="4">TOM.1374</strain>
    </source>
</reference>
<evidence type="ECO:0000259" key="1">
    <source>
        <dbReference type="Pfam" id="PF07463"/>
    </source>
</evidence>
<dbReference type="Pfam" id="PF07463">
    <property type="entry name" value="NUMOD4"/>
    <property type="match status" value="1"/>
</dbReference>
<feature type="domain" description="NUMOD4" evidence="1">
    <location>
        <begin position="5"/>
        <end position="58"/>
    </location>
</feature>
<dbReference type="Gene3D" id="3.90.75.20">
    <property type="match status" value="1"/>
</dbReference>
<gene>
    <name evidence="4" type="ORF">QUF16_12870</name>
</gene>
<dbReference type="SUPFAM" id="SSF54060">
    <property type="entry name" value="His-Me finger endonucleases"/>
    <property type="match status" value="1"/>
</dbReference>
<dbReference type="SUPFAM" id="SSF64496">
    <property type="entry name" value="DNA-binding domain of intron-encoded endonucleases"/>
    <property type="match status" value="1"/>
</dbReference>
<proteinExistence type="predicted"/>
<dbReference type="InterPro" id="IPR036388">
    <property type="entry name" value="WH-like_DNA-bd_sf"/>
</dbReference>
<feature type="domain" description="DNA endonuclease I-HmuI-like NUMOD-like" evidence="3">
    <location>
        <begin position="129"/>
        <end position="173"/>
    </location>
</feature>
<evidence type="ECO:0000313" key="5">
    <source>
        <dbReference type="Proteomes" id="UP001231451"/>
    </source>
</evidence>
<dbReference type="Pfam" id="PF22083">
    <property type="entry name" value="I-HmuI_NUMOD-like"/>
    <property type="match status" value="1"/>
</dbReference>
<dbReference type="RefSeq" id="WP_096772535.1">
    <property type="nucleotide sequence ID" value="NZ_CP141327.1"/>
</dbReference>
<dbReference type="InterPro" id="IPR010902">
    <property type="entry name" value="NUMOD4"/>
</dbReference>
<feature type="domain" description="HNH nuclease" evidence="2">
    <location>
        <begin position="66"/>
        <end position="110"/>
    </location>
</feature>
<sequence>MSEKEIWKDIKDYEGLYQISNLGRVRSLDRVDLQGRRLKGKVLADYLSGQGYFRVNLWRDGNMEHKLVHRLVAEAFISNPENIPQVNHKDEDKSNNRVDNLEYCTALYNNTYGTRTERAAKSRERPILVITSSGKHRFFESGEKASKLLGLDRSAVSKCLRGKRKTHRGFSFEWAV</sequence>
<protein>
    <submittedName>
        <fullName evidence="4">NUMOD4 domain-containing protein</fullName>
    </submittedName>
</protein>
<evidence type="ECO:0000259" key="2">
    <source>
        <dbReference type="Pfam" id="PF13392"/>
    </source>
</evidence>